<dbReference type="AlphaFoldDB" id="A0A5C4TAX6"/>
<keyword evidence="4" id="KW-1185">Reference proteome</keyword>
<dbReference type="Gene3D" id="2.120.10.10">
    <property type="match status" value="2"/>
</dbReference>
<proteinExistence type="predicted"/>
<dbReference type="Gene3D" id="2.60.120.260">
    <property type="entry name" value="Galactose-binding domain-like"/>
    <property type="match status" value="2"/>
</dbReference>
<dbReference type="Pfam" id="PF25275">
    <property type="entry name" value="Golvesin_C"/>
    <property type="match status" value="2"/>
</dbReference>
<feature type="domain" description="Golvesin/Xly CBD-like" evidence="2">
    <location>
        <begin position="11"/>
        <end position="143"/>
    </location>
</feature>
<reference evidence="3 4" key="1">
    <citation type="submission" date="2019-05" db="EMBL/GenBank/DDBJ databases">
        <title>We sequenced the genome of Paenibacillus hemerocallicola KCTC 33185 for further insight into its adaptation and study the phylogeny of Paenibacillus.</title>
        <authorList>
            <person name="Narsing Rao M.P."/>
        </authorList>
    </citation>
    <scope>NUCLEOTIDE SEQUENCE [LARGE SCALE GENOMIC DNA]</scope>
    <source>
        <strain evidence="3 4">KCTC 33185</strain>
    </source>
</reference>
<gene>
    <name evidence="3" type="ORF">FE784_11770</name>
</gene>
<dbReference type="InterPro" id="IPR011040">
    <property type="entry name" value="Sialidase"/>
</dbReference>
<dbReference type="EMBL" id="VDCQ01000013">
    <property type="protein sequence ID" value="TNJ66091.1"/>
    <property type="molecule type" value="Genomic_DNA"/>
</dbReference>
<organism evidence="3 4">
    <name type="scientific">Paenibacillus hemerocallicola</name>
    <dbReference type="NCBI Taxonomy" id="1172614"/>
    <lineage>
        <taxon>Bacteria</taxon>
        <taxon>Bacillati</taxon>
        <taxon>Bacillota</taxon>
        <taxon>Bacilli</taxon>
        <taxon>Bacillales</taxon>
        <taxon>Paenibacillaceae</taxon>
        <taxon>Paenibacillus</taxon>
    </lineage>
</organism>
<dbReference type="Pfam" id="PF13088">
    <property type="entry name" value="BNR_2"/>
    <property type="match status" value="1"/>
</dbReference>
<dbReference type="Proteomes" id="UP000307943">
    <property type="component" value="Unassembled WGS sequence"/>
</dbReference>
<accession>A0A5C4TAX6</accession>
<evidence type="ECO:0000313" key="3">
    <source>
        <dbReference type="EMBL" id="TNJ66091.1"/>
    </source>
</evidence>
<sequence>MQQQSAHASEIIVDNDQAGFTRSEFAATSNAGNKEHYGSNYRYDGDTVAGGSQWAKWTPTIGTAGTYKIYMKWSSHTNRPQAAPIEISYNGGASVRQMTVDQRMEADNWHYLGEYELKAGTGNYVKITDASAGATIADAVKFAYVEETAITIDNDTAGFTRNGFDTVSSGGNGEQLGVNYRQDGSEASGGSQWAQWTPAVTAAGNYKVYMKWSSFANRPDAAPVQVVYNGGAQTFNTTVNQQLDGSNWHYLGDFQLAAGSGNYVRVTDADSGYTVADAVKFVYSPWDYADDFEDESIGSNPSHWIEKHTLNRWSVVSHEGSHVYKHTPAAESTHSWLHVFERDVEFSARFKVLSHNPENAKIRLSVRYNDEEAQIYAGYDFVNAKWHIKERRGEDFEWVTLAESAAETLSLNTWYTIKAVTENNQVQLYVNDMRKPKLTTAASRHQSPGRVALSALGTEVYFDQVRLKLNSGQGRLNDGVLEYTLGSEGDMSREGASIVEKLNGDLVLLHRKETFLSTDDGQTFQPTTSIPWPKNGHSHYSVIRLQSGKLLNMVAEYNMPNPKFDSPLRFRAKLSSDDGATWTNGGLTWTAYREGVLGESEAIVMNDKLTQMPDGRIFFVVGIREDDGTKVIGHKSEVYYSDDEGATWHQSVNDTDSVTSLVRYAEGKVIATADGKLRLYTPWNEADSVRYSVSTDNGVTWAGDYPLSSMKNSRSSFAVIQDPYASTLTYYMVWVYNDKNDYDIVFLPRSRLALARSYDGINWEYMMDVERWISPDRTDGRAITQILDPSLTATQDYLYVTIGRSEKIDESTGHNFQRLRVYRIDKSKLFAYEAWPTEY</sequence>
<dbReference type="RefSeq" id="WP_139602399.1">
    <property type="nucleotide sequence ID" value="NZ_VDCQ01000013.1"/>
</dbReference>
<dbReference type="SUPFAM" id="SSF50939">
    <property type="entry name" value="Sialidases"/>
    <property type="match status" value="3"/>
</dbReference>
<dbReference type="CDD" id="cd15482">
    <property type="entry name" value="Sialidase_non-viral"/>
    <property type="match status" value="1"/>
</dbReference>
<evidence type="ECO:0000259" key="1">
    <source>
        <dbReference type="Pfam" id="PF13088"/>
    </source>
</evidence>
<evidence type="ECO:0000259" key="2">
    <source>
        <dbReference type="Pfam" id="PF25275"/>
    </source>
</evidence>
<dbReference type="InterPro" id="IPR033803">
    <property type="entry name" value="CBD-like_Golvesin-Xly"/>
</dbReference>
<dbReference type="InterPro" id="IPR036278">
    <property type="entry name" value="Sialidase_sf"/>
</dbReference>
<feature type="domain" description="Sialidase" evidence="1">
    <location>
        <begin position="560"/>
        <end position="770"/>
    </location>
</feature>
<name>A0A5C4TAX6_9BACL</name>
<dbReference type="Gene3D" id="2.60.120.560">
    <property type="entry name" value="Exo-inulinase, domain 1"/>
    <property type="match status" value="1"/>
</dbReference>
<protein>
    <submittedName>
        <fullName evidence="3">Uncharacterized protein</fullName>
    </submittedName>
</protein>
<comment type="caution">
    <text evidence="3">The sequence shown here is derived from an EMBL/GenBank/DDBJ whole genome shotgun (WGS) entry which is preliminary data.</text>
</comment>
<dbReference type="OrthoDB" id="6636047at2"/>
<feature type="domain" description="Golvesin/Xly CBD-like" evidence="2">
    <location>
        <begin position="151"/>
        <end position="282"/>
    </location>
</feature>
<evidence type="ECO:0000313" key="4">
    <source>
        <dbReference type="Proteomes" id="UP000307943"/>
    </source>
</evidence>